<evidence type="ECO:0000313" key="6">
    <source>
        <dbReference type="EMBL" id="SDK24665.1"/>
    </source>
</evidence>
<dbReference type="InterPro" id="IPR023166">
    <property type="entry name" value="BaiN-like_dom_sf"/>
</dbReference>
<evidence type="ECO:0000259" key="5">
    <source>
        <dbReference type="Pfam" id="PF22780"/>
    </source>
</evidence>
<dbReference type="Pfam" id="PF03486">
    <property type="entry name" value="HI0933_like"/>
    <property type="match status" value="1"/>
</dbReference>
<feature type="domain" description="RsdA/BaiN/AoA(So)-like Rossmann fold-like" evidence="4">
    <location>
        <begin position="5"/>
        <end position="406"/>
    </location>
</feature>
<sequence length="413" mass="45867">MINKKIIVVGAGPAGMMAAITAAQHSNHVILIEKNATIGKKLSITGGGRCNITNNSSPEEIMKNIITNHKFLYKSLHSFTSKQVMELLETNGCPIKIEEKEKVFPLSEKSADVIKVFEKLLAEHRVKVYFECQLKDIFVEDDRIVGIETNHHNKLECDALILATGGVSYPITGSTGEGHNICEKLGHKIIPLKPSLISMTIEEKWLTEMTGIALRDIVIKTKINKKSLNFYGDLLFTHYGISGPAVFELSSYLNKVDLPKEGHEIFVDLLPQIAQDKLKELFLSADISNKQVSTLLIECFPKRFVADLLNEFNLSNTIKFNQLNKKDRNRLMETIKNFKITVLGLRNIQHAIVTSGGISVKEVNPSTMESKIIKDLYFAGELLDVDALTGGYNLQIAFSTGYIAGSNSVGEDE</sequence>
<dbReference type="NCBIfam" id="TIGR00275">
    <property type="entry name" value="aminoacetone oxidase family FAD-binding enzyme"/>
    <property type="match status" value="1"/>
</dbReference>
<name>A0A1G9ADR1_9FIRM</name>
<dbReference type="OrthoDB" id="9773233at2"/>
<dbReference type="Proteomes" id="UP000198718">
    <property type="component" value="Unassembled WGS sequence"/>
</dbReference>
<dbReference type="InterPro" id="IPR036188">
    <property type="entry name" value="FAD/NAD-bd_sf"/>
</dbReference>
<evidence type="ECO:0000313" key="7">
    <source>
        <dbReference type="Proteomes" id="UP000198718"/>
    </source>
</evidence>
<dbReference type="SUPFAM" id="SSF160996">
    <property type="entry name" value="HI0933 insert domain-like"/>
    <property type="match status" value="1"/>
</dbReference>
<protein>
    <submittedName>
        <fullName evidence="6">Uncharacterized protein</fullName>
    </submittedName>
</protein>
<comment type="cofactor">
    <cofactor evidence="1">
        <name>FAD</name>
        <dbReference type="ChEBI" id="CHEBI:57692"/>
    </cofactor>
</comment>
<evidence type="ECO:0000256" key="1">
    <source>
        <dbReference type="ARBA" id="ARBA00001974"/>
    </source>
</evidence>
<dbReference type="RefSeq" id="WP_090551453.1">
    <property type="nucleotide sequence ID" value="NZ_FNFP01000001.1"/>
</dbReference>
<dbReference type="Pfam" id="PF22780">
    <property type="entry name" value="HI0933_like_1st"/>
    <property type="match status" value="1"/>
</dbReference>
<keyword evidence="3" id="KW-0274">FAD</keyword>
<dbReference type="PANTHER" id="PTHR42887:SF2">
    <property type="entry name" value="OS12G0638800 PROTEIN"/>
    <property type="match status" value="1"/>
</dbReference>
<keyword evidence="2" id="KW-0285">Flavoprotein</keyword>
<dbReference type="InterPro" id="IPR004792">
    <property type="entry name" value="BaiN-like"/>
</dbReference>
<reference evidence="6 7" key="1">
    <citation type="submission" date="2016-10" db="EMBL/GenBank/DDBJ databases">
        <authorList>
            <person name="de Groot N.N."/>
        </authorList>
    </citation>
    <scope>NUCLEOTIDE SEQUENCE [LARGE SCALE GENOMIC DNA]</scope>
    <source>
        <strain evidence="6 7">DSM 18346</strain>
    </source>
</reference>
<dbReference type="PANTHER" id="PTHR42887">
    <property type="entry name" value="OS12G0638800 PROTEIN"/>
    <property type="match status" value="1"/>
</dbReference>
<accession>A0A1G9ADR1</accession>
<dbReference type="InterPro" id="IPR055178">
    <property type="entry name" value="RsdA/BaiN/AoA(So)-like_dom"/>
</dbReference>
<evidence type="ECO:0000259" key="4">
    <source>
        <dbReference type="Pfam" id="PF03486"/>
    </source>
</evidence>
<dbReference type="EMBL" id="FNFP01000001">
    <property type="protein sequence ID" value="SDK24665.1"/>
    <property type="molecule type" value="Genomic_DNA"/>
</dbReference>
<dbReference type="Gene3D" id="3.50.50.60">
    <property type="entry name" value="FAD/NAD(P)-binding domain"/>
    <property type="match status" value="1"/>
</dbReference>
<dbReference type="PRINTS" id="PR00368">
    <property type="entry name" value="FADPNR"/>
</dbReference>
<evidence type="ECO:0000256" key="2">
    <source>
        <dbReference type="ARBA" id="ARBA00022630"/>
    </source>
</evidence>
<dbReference type="Gene3D" id="2.40.30.10">
    <property type="entry name" value="Translation factors"/>
    <property type="match status" value="1"/>
</dbReference>
<keyword evidence="7" id="KW-1185">Reference proteome</keyword>
<dbReference type="AlphaFoldDB" id="A0A1G9ADR1"/>
<dbReference type="InterPro" id="IPR057661">
    <property type="entry name" value="RsdA/BaiN/AoA(So)_Rossmann"/>
</dbReference>
<organism evidence="6 7">
    <name type="scientific">Natronincola ferrireducens</name>
    <dbReference type="NCBI Taxonomy" id="393762"/>
    <lineage>
        <taxon>Bacteria</taxon>
        <taxon>Bacillati</taxon>
        <taxon>Bacillota</taxon>
        <taxon>Clostridia</taxon>
        <taxon>Peptostreptococcales</taxon>
        <taxon>Natronincolaceae</taxon>
        <taxon>Natronincola</taxon>
    </lineage>
</organism>
<dbReference type="SUPFAM" id="SSF51905">
    <property type="entry name" value="FAD/NAD(P)-binding domain"/>
    <property type="match status" value="1"/>
</dbReference>
<proteinExistence type="predicted"/>
<evidence type="ECO:0000256" key="3">
    <source>
        <dbReference type="ARBA" id="ARBA00022827"/>
    </source>
</evidence>
<gene>
    <name evidence="6" type="ORF">SAMN05660472_01119</name>
</gene>
<feature type="domain" description="RsdA/BaiN/AoA(So)-like insert" evidence="5">
    <location>
        <begin position="193"/>
        <end position="353"/>
    </location>
</feature>
<dbReference type="Gene3D" id="1.10.8.260">
    <property type="entry name" value="HI0933 insert domain-like"/>
    <property type="match status" value="1"/>
</dbReference>
<dbReference type="PRINTS" id="PR00411">
    <property type="entry name" value="PNDRDTASEI"/>
</dbReference>